<dbReference type="EMBL" id="CADEBC010000208">
    <property type="protein sequence ID" value="CAB3226486.1"/>
    <property type="molecule type" value="Genomic_DNA"/>
</dbReference>
<evidence type="ECO:0000313" key="2">
    <source>
        <dbReference type="Proteomes" id="UP000494106"/>
    </source>
</evidence>
<gene>
    <name evidence="1" type="ORF">APLA_LOCUS2911</name>
</gene>
<proteinExistence type="predicted"/>
<reference evidence="1 2" key="1">
    <citation type="submission" date="2020-04" db="EMBL/GenBank/DDBJ databases">
        <authorList>
            <person name="Wallbank WR R."/>
            <person name="Pardo Diaz C."/>
            <person name="Kozak K."/>
            <person name="Martin S."/>
            <person name="Jiggins C."/>
            <person name="Moest M."/>
            <person name="Warren A I."/>
            <person name="Byers J.R.P. K."/>
            <person name="Montejo-Kovacevich G."/>
            <person name="Yen C E."/>
        </authorList>
    </citation>
    <scope>NUCLEOTIDE SEQUENCE [LARGE SCALE GENOMIC DNA]</scope>
</reference>
<evidence type="ECO:0000313" key="1">
    <source>
        <dbReference type="EMBL" id="CAB3226486.1"/>
    </source>
</evidence>
<sequence length="85" mass="9157">MNVGTINGRVGGSPFHLNSLCAANPREAAAARMRHATVWRGGTWCSSGQRENTVIARSPPSRADVLTSAARDKLPFASRAIFRYS</sequence>
<keyword evidence="2" id="KW-1185">Reference proteome</keyword>
<comment type="caution">
    <text evidence="1">The sequence shown here is derived from an EMBL/GenBank/DDBJ whole genome shotgun (WGS) entry which is preliminary data.</text>
</comment>
<accession>A0A8S0Z4A9</accession>
<dbReference type="Proteomes" id="UP000494106">
    <property type="component" value="Unassembled WGS sequence"/>
</dbReference>
<dbReference type="AlphaFoldDB" id="A0A8S0Z4A9"/>
<protein>
    <submittedName>
        <fullName evidence="1">Uncharacterized protein</fullName>
    </submittedName>
</protein>
<organism evidence="1 2">
    <name type="scientific">Arctia plantaginis</name>
    <name type="common">Wood tiger moth</name>
    <name type="synonym">Phalaena plantaginis</name>
    <dbReference type="NCBI Taxonomy" id="874455"/>
    <lineage>
        <taxon>Eukaryota</taxon>
        <taxon>Metazoa</taxon>
        <taxon>Ecdysozoa</taxon>
        <taxon>Arthropoda</taxon>
        <taxon>Hexapoda</taxon>
        <taxon>Insecta</taxon>
        <taxon>Pterygota</taxon>
        <taxon>Neoptera</taxon>
        <taxon>Endopterygota</taxon>
        <taxon>Lepidoptera</taxon>
        <taxon>Glossata</taxon>
        <taxon>Ditrysia</taxon>
        <taxon>Noctuoidea</taxon>
        <taxon>Erebidae</taxon>
        <taxon>Arctiinae</taxon>
        <taxon>Arctia</taxon>
    </lineage>
</organism>
<name>A0A8S0Z4A9_ARCPL</name>